<proteinExistence type="inferred from homology"/>
<evidence type="ECO:0000256" key="4">
    <source>
        <dbReference type="ARBA" id="ARBA00022676"/>
    </source>
</evidence>
<sequence length="479" mass="53442">MGGIFGVISTKKCRNDLFYGVDYHSHLGTRRGGMAVYNGDGIFARDIHSLENSYFRVKFEDDLYKYTGNIGIGVISDTDAQPIVVNSHLGRFAIVTVGKICNINELEKEMLSQNKNFTELSSGKTNPTELIAQIITCSASFAEGIESVQKKIKGSCSFLIMTENSIIACRDLYGRTPLIIGKKDVVDENGERELAHAVASETCAFPNLGYKEEYIIGPGEAVKMTADGTEQIVKPKKKMQICSFLWIYYGYPASSYEGINVDEVRYRLGYNLAKDDDSEMDTVCSIPDSGTCMAIGYSDGKGVPFRNGYVKYTPTWPRSFTPTSQERRNLVAKMKLIPNGAILKNHRPVFCDDSIVRGTQLRNNVRNLYAYGAEEVHVRISCPPLVYPCEFINFSESRTPLELIARRFILKNEGAHDKNLGKYVRNDTAEYAAMVEYIRQEVNVASLKFNSLDNLVAAIGLPKDMICTHCFDGSSYGHK</sequence>
<accession>A0A9D2GPP9</accession>
<dbReference type="InterPro" id="IPR005854">
    <property type="entry name" value="PurF"/>
</dbReference>
<dbReference type="SUPFAM" id="SSF53271">
    <property type="entry name" value="PRTase-like"/>
    <property type="match status" value="1"/>
</dbReference>
<dbReference type="InterPro" id="IPR029055">
    <property type="entry name" value="Ntn_hydrolases_N"/>
</dbReference>
<dbReference type="GO" id="GO:0046872">
    <property type="term" value="F:metal ion binding"/>
    <property type="evidence" value="ECO:0007669"/>
    <property type="project" value="UniProtKB-KW"/>
</dbReference>
<evidence type="ECO:0000313" key="13">
    <source>
        <dbReference type="Proteomes" id="UP000824115"/>
    </source>
</evidence>
<keyword evidence="9" id="KW-0479">Metal-binding</keyword>
<comment type="catalytic activity">
    <reaction evidence="8">
        <text>5-phospho-beta-D-ribosylamine + L-glutamate + diphosphate = 5-phospho-alpha-D-ribose 1-diphosphate + L-glutamine + H2O</text>
        <dbReference type="Rhea" id="RHEA:14905"/>
        <dbReference type="ChEBI" id="CHEBI:15377"/>
        <dbReference type="ChEBI" id="CHEBI:29985"/>
        <dbReference type="ChEBI" id="CHEBI:33019"/>
        <dbReference type="ChEBI" id="CHEBI:58017"/>
        <dbReference type="ChEBI" id="CHEBI:58359"/>
        <dbReference type="ChEBI" id="CHEBI:58681"/>
        <dbReference type="EC" id="2.4.2.14"/>
    </reaction>
</comment>
<dbReference type="EC" id="2.4.2.14" evidence="3 8"/>
<dbReference type="Gene3D" id="3.40.50.2020">
    <property type="match status" value="1"/>
</dbReference>
<evidence type="ECO:0000256" key="9">
    <source>
        <dbReference type="PIRSR" id="PIRSR000485-2"/>
    </source>
</evidence>
<evidence type="ECO:0000256" key="5">
    <source>
        <dbReference type="ARBA" id="ARBA00022679"/>
    </source>
</evidence>
<dbReference type="AlphaFoldDB" id="A0A9D2GPP9"/>
<gene>
    <name evidence="12" type="ORF">IAC04_00560</name>
</gene>
<evidence type="ECO:0000256" key="8">
    <source>
        <dbReference type="PIRNR" id="PIRNR000485"/>
    </source>
</evidence>
<dbReference type="GO" id="GO:0009113">
    <property type="term" value="P:purine nucleobase biosynthetic process"/>
    <property type="evidence" value="ECO:0007669"/>
    <property type="project" value="InterPro"/>
</dbReference>
<protein>
    <recommendedName>
        <fullName evidence="3 8">Amidophosphoribosyltransferase</fullName>
        <shortName evidence="8">ATase</shortName>
        <ecNumber evidence="3 8">2.4.2.14</ecNumber>
    </recommendedName>
    <alternativeName>
        <fullName evidence="8">Glutamine phosphoribosylpyrophosphate amidotransferase</fullName>
    </alternativeName>
</protein>
<dbReference type="CDD" id="cd06223">
    <property type="entry name" value="PRTases_typeI"/>
    <property type="match status" value="1"/>
</dbReference>
<dbReference type="PANTHER" id="PTHR11907">
    <property type="entry name" value="AMIDOPHOSPHORIBOSYLTRANSFERASE"/>
    <property type="match status" value="1"/>
</dbReference>
<comment type="cofactor">
    <cofactor evidence="10">
        <name>[4Fe-4S] cluster</name>
        <dbReference type="ChEBI" id="CHEBI:49883"/>
    </cofactor>
    <text evidence="10">Binds 1 [4Fe-4S] cluster per subunit.</text>
</comment>
<organism evidence="12 13">
    <name type="scientific">Candidatus Coprenecus stercoravium</name>
    <dbReference type="NCBI Taxonomy" id="2840735"/>
    <lineage>
        <taxon>Bacteria</taxon>
        <taxon>Pseudomonadati</taxon>
        <taxon>Bacteroidota</taxon>
        <taxon>Bacteroidia</taxon>
        <taxon>Bacteroidales</taxon>
        <taxon>Rikenellaceae</taxon>
        <taxon>Rikenellaceae incertae sedis</taxon>
        <taxon>Candidatus Coprenecus</taxon>
    </lineage>
</organism>
<dbReference type="GO" id="GO:0006164">
    <property type="term" value="P:purine nucleotide biosynthetic process"/>
    <property type="evidence" value="ECO:0007669"/>
    <property type="project" value="UniProtKB-KW"/>
</dbReference>
<dbReference type="Pfam" id="PF13537">
    <property type="entry name" value="GATase_7"/>
    <property type="match status" value="1"/>
</dbReference>
<comment type="similarity">
    <text evidence="2 8">In the C-terminal section; belongs to the purine/pyrimidine phosphoribosyltransferase family.</text>
</comment>
<keyword evidence="5 8" id="KW-0808">Transferase</keyword>
<evidence type="ECO:0000256" key="7">
    <source>
        <dbReference type="ARBA" id="ARBA00022962"/>
    </source>
</evidence>
<evidence type="ECO:0000256" key="1">
    <source>
        <dbReference type="ARBA" id="ARBA00005209"/>
    </source>
</evidence>
<dbReference type="Gene3D" id="3.60.20.10">
    <property type="entry name" value="Glutamine Phosphoribosylpyrophosphate, subunit 1, domain 1"/>
    <property type="match status" value="1"/>
</dbReference>
<dbReference type="InterPro" id="IPR000836">
    <property type="entry name" value="PRTase_dom"/>
</dbReference>
<name>A0A9D2GPP9_9BACT</name>
<feature type="binding site" evidence="10">
    <location>
        <position position="467"/>
    </location>
    <ligand>
        <name>[4Fe-4S] cluster</name>
        <dbReference type="ChEBI" id="CHEBI:49883"/>
    </ligand>
</feature>
<feature type="binding site" evidence="9">
    <location>
        <position position="352"/>
    </location>
    <ligand>
        <name>Mg(2+)</name>
        <dbReference type="ChEBI" id="CHEBI:18420"/>
    </ligand>
</feature>
<feature type="binding site" evidence="9">
    <location>
        <position position="353"/>
    </location>
    <ligand>
        <name>Mg(2+)</name>
        <dbReference type="ChEBI" id="CHEBI:18420"/>
    </ligand>
</feature>
<feature type="binding site" evidence="10">
    <location>
        <position position="470"/>
    </location>
    <ligand>
        <name>[4Fe-4S] cluster</name>
        <dbReference type="ChEBI" id="CHEBI:49883"/>
    </ligand>
</feature>
<comment type="pathway">
    <text evidence="1 8">Purine metabolism; IMP biosynthesis via de novo pathway; N(1)-(5-phospho-D-ribosyl)glycinamide from 5-phospho-alpha-D-ribose 1-diphosphate: step 1/2.</text>
</comment>
<reference evidence="12" key="2">
    <citation type="submission" date="2021-04" db="EMBL/GenBank/DDBJ databases">
        <authorList>
            <person name="Gilroy R."/>
        </authorList>
    </citation>
    <scope>NUCLEOTIDE SEQUENCE</scope>
    <source>
        <strain evidence="12">Gambia16-554</strain>
    </source>
</reference>
<dbReference type="GO" id="GO:0051536">
    <property type="term" value="F:iron-sulfur cluster binding"/>
    <property type="evidence" value="ECO:0007669"/>
    <property type="project" value="UniProtKB-KW"/>
</dbReference>
<evidence type="ECO:0000256" key="3">
    <source>
        <dbReference type="ARBA" id="ARBA00011941"/>
    </source>
</evidence>
<dbReference type="Proteomes" id="UP000824115">
    <property type="component" value="Unassembled WGS sequence"/>
</dbReference>
<keyword evidence="10" id="KW-0411">Iron-sulfur</keyword>
<feature type="binding site" evidence="10">
    <location>
        <position position="389"/>
    </location>
    <ligand>
        <name>[4Fe-4S] cluster</name>
        <dbReference type="ChEBI" id="CHEBI:49883"/>
    </ligand>
</feature>
<keyword evidence="10" id="KW-0408">Iron</keyword>
<dbReference type="GO" id="GO:0004044">
    <property type="term" value="F:amidophosphoribosyltransferase activity"/>
    <property type="evidence" value="ECO:0007669"/>
    <property type="project" value="UniProtKB-EC"/>
</dbReference>
<evidence type="ECO:0000256" key="6">
    <source>
        <dbReference type="ARBA" id="ARBA00022755"/>
    </source>
</evidence>
<feature type="domain" description="Glutamine amidotransferase type-2" evidence="11">
    <location>
        <begin position="2"/>
        <end position="227"/>
    </location>
</feature>
<keyword evidence="9" id="KW-0460">Magnesium</keyword>
<evidence type="ECO:0000313" key="12">
    <source>
        <dbReference type="EMBL" id="HIZ84970.1"/>
    </source>
</evidence>
<reference evidence="12" key="1">
    <citation type="journal article" date="2021" name="PeerJ">
        <title>Extensive microbial diversity within the chicken gut microbiome revealed by metagenomics and culture.</title>
        <authorList>
            <person name="Gilroy R."/>
            <person name="Ravi A."/>
            <person name="Getino M."/>
            <person name="Pursley I."/>
            <person name="Horton D.L."/>
            <person name="Alikhan N.F."/>
            <person name="Baker D."/>
            <person name="Gharbi K."/>
            <person name="Hall N."/>
            <person name="Watson M."/>
            <person name="Adriaenssens E.M."/>
            <person name="Foster-Nyarko E."/>
            <person name="Jarju S."/>
            <person name="Secka A."/>
            <person name="Antonio M."/>
            <person name="Oren A."/>
            <person name="Chaudhuri R.R."/>
            <person name="La Ragione R."/>
            <person name="Hildebrand F."/>
            <person name="Pallen M.J."/>
        </authorList>
    </citation>
    <scope>NUCLEOTIDE SEQUENCE</scope>
    <source>
        <strain evidence="12">Gambia16-554</strain>
    </source>
</reference>
<dbReference type="EMBL" id="DXAW01000017">
    <property type="protein sequence ID" value="HIZ84970.1"/>
    <property type="molecule type" value="Genomic_DNA"/>
</dbReference>
<dbReference type="SUPFAM" id="SSF56235">
    <property type="entry name" value="N-terminal nucleophile aminohydrolases (Ntn hydrolases)"/>
    <property type="match status" value="1"/>
</dbReference>
<dbReference type="PROSITE" id="PS51278">
    <property type="entry name" value="GATASE_TYPE_2"/>
    <property type="match status" value="1"/>
</dbReference>
<dbReference type="InterPro" id="IPR029057">
    <property type="entry name" value="PRTase-like"/>
</dbReference>
<feature type="binding site" evidence="9">
    <location>
        <position position="289"/>
    </location>
    <ligand>
        <name>Mg(2+)</name>
        <dbReference type="ChEBI" id="CHEBI:18420"/>
    </ligand>
</feature>
<dbReference type="PIRSF" id="PIRSF000485">
    <property type="entry name" value="Amd_phspho_trans"/>
    <property type="match status" value="1"/>
</dbReference>
<evidence type="ECO:0000259" key="11">
    <source>
        <dbReference type="PROSITE" id="PS51278"/>
    </source>
</evidence>
<feature type="binding site" evidence="10">
    <location>
        <position position="242"/>
    </location>
    <ligand>
        <name>[4Fe-4S] cluster</name>
        <dbReference type="ChEBI" id="CHEBI:49883"/>
    </ligand>
</feature>
<comment type="caution">
    <text evidence="12">The sequence shown here is derived from an EMBL/GenBank/DDBJ whole genome shotgun (WGS) entry which is preliminary data.</text>
</comment>
<keyword evidence="4 8" id="KW-0328">Glycosyltransferase</keyword>
<evidence type="ECO:0000256" key="10">
    <source>
        <dbReference type="PIRSR" id="PIRSR000485-3"/>
    </source>
</evidence>
<keyword evidence="6 8" id="KW-0658">Purine biosynthesis</keyword>
<evidence type="ECO:0000256" key="2">
    <source>
        <dbReference type="ARBA" id="ARBA00010138"/>
    </source>
</evidence>
<dbReference type="InterPro" id="IPR017932">
    <property type="entry name" value="GATase_2_dom"/>
</dbReference>
<comment type="cofactor">
    <cofactor evidence="9">
        <name>Mg(2+)</name>
        <dbReference type="ChEBI" id="CHEBI:18420"/>
    </cofactor>
    <text evidence="9">Binds 1 Mg(2+) ion per subunit.</text>
</comment>
<keyword evidence="7" id="KW-0315">Glutamine amidotransferase</keyword>